<dbReference type="InterPro" id="IPR046537">
    <property type="entry name" value="DUF6602"/>
</dbReference>
<organism evidence="2">
    <name type="scientific">Enterobacter cloacae</name>
    <dbReference type="NCBI Taxonomy" id="550"/>
    <lineage>
        <taxon>Bacteria</taxon>
        <taxon>Pseudomonadati</taxon>
        <taxon>Pseudomonadota</taxon>
        <taxon>Gammaproteobacteria</taxon>
        <taxon>Enterobacterales</taxon>
        <taxon>Enterobacteriaceae</taxon>
        <taxon>Enterobacter</taxon>
        <taxon>Enterobacter cloacae complex</taxon>
    </lineage>
</organism>
<dbReference type="Pfam" id="PF20247">
    <property type="entry name" value="DUF6602"/>
    <property type="match status" value="1"/>
</dbReference>
<evidence type="ECO:0000259" key="1">
    <source>
        <dbReference type="Pfam" id="PF20247"/>
    </source>
</evidence>
<reference evidence="2" key="1">
    <citation type="journal article" date="2017" name="Antimicrob. Agents Chemother.">
        <title>Enterobacter cloacae Complex Isolates Harboring blaNMC-A or blaIMI-Type Class A Carbapenemase Genes on Novel Chromosomal Integrative Elements and Plasmids.</title>
        <authorList>
            <person name="Boyd D.A."/>
            <person name="Mataseje L.F."/>
            <person name="Davidson R."/>
            <person name="Delport J.A."/>
            <person name="Fuller J."/>
            <person name="Hoang L."/>
            <person name="Lefebvre B."/>
            <person name="Levett P.N."/>
            <person name="Roscoe D.L."/>
            <person name="Willey B.M."/>
            <person name="Mulvey M.R."/>
        </authorList>
    </citation>
    <scope>NUCLEOTIDE SEQUENCE</scope>
    <source>
        <strain evidence="2">N15-0261</strain>
    </source>
</reference>
<proteinExistence type="predicted"/>
<name>A0A1D8REN5_ENTCL</name>
<evidence type="ECO:0000313" key="2">
    <source>
        <dbReference type="EMBL" id="AOW71378.1"/>
    </source>
</evidence>
<accession>A0A1D8REN5</accession>
<sequence>MEKNSKGLRVRNFFDIEAKEIMERYRVIETLLPNTNSKGAYHRGEEGRYIESLLRSFLNSHLPSNLKAMSGFILSPSTKTGIEDNTRVENFPDRHSRQLDIIVYDVANYPIYERFEEFCIVPPEGVVSIISVKKKLKTNDIHHEVKALRDAATLCSGNKKRTPHTAIFFF</sequence>
<dbReference type="AlphaFoldDB" id="A0A1D8REN5"/>
<dbReference type="CDD" id="cd21173">
    <property type="entry name" value="NucC-like"/>
    <property type="match status" value="1"/>
</dbReference>
<dbReference type="EMBL" id="KU870981">
    <property type="protein sequence ID" value="AOW71378.1"/>
    <property type="molecule type" value="Genomic_DNA"/>
</dbReference>
<protein>
    <recommendedName>
        <fullName evidence="1">DUF6602 domain-containing protein</fullName>
    </recommendedName>
</protein>
<feature type="domain" description="DUF6602" evidence="1">
    <location>
        <begin position="36"/>
        <end position="150"/>
    </location>
</feature>